<dbReference type="Gene3D" id="3.40.50.1820">
    <property type="entry name" value="alpha/beta hydrolase"/>
    <property type="match status" value="2"/>
</dbReference>
<proteinExistence type="predicted"/>
<dbReference type="InterPro" id="IPR029058">
    <property type="entry name" value="AB_hydrolase_fold"/>
</dbReference>
<dbReference type="EMBL" id="KZ107838">
    <property type="protein sequence ID" value="OSS54182.1"/>
    <property type="molecule type" value="Genomic_DNA"/>
</dbReference>
<dbReference type="Pfam" id="PF03583">
    <property type="entry name" value="LIP"/>
    <property type="match status" value="1"/>
</dbReference>
<dbReference type="GO" id="GO:0016042">
    <property type="term" value="P:lipid catabolic process"/>
    <property type="evidence" value="ECO:0007669"/>
    <property type="project" value="InterPro"/>
</dbReference>
<dbReference type="AlphaFoldDB" id="A0A1Y2MDX0"/>
<evidence type="ECO:0008006" key="3">
    <source>
        <dbReference type="Google" id="ProtNLM"/>
    </source>
</evidence>
<evidence type="ECO:0000313" key="1">
    <source>
        <dbReference type="EMBL" id="OSS54182.1"/>
    </source>
</evidence>
<dbReference type="GO" id="GO:0004806">
    <property type="term" value="F:triacylglycerol lipase activity"/>
    <property type="evidence" value="ECO:0007669"/>
    <property type="project" value="InterPro"/>
</dbReference>
<name>A0A1Y2MDX0_EPING</name>
<dbReference type="PANTHER" id="PTHR34853">
    <property type="match status" value="1"/>
</dbReference>
<gene>
    <name evidence="1" type="ORF">B5807_00840</name>
</gene>
<organism evidence="1 2">
    <name type="scientific">Epicoccum nigrum</name>
    <name type="common">Soil fungus</name>
    <name type="synonym">Epicoccum purpurascens</name>
    <dbReference type="NCBI Taxonomy" id="105696"/>
    <lineage>
        <taxon>Eukaryota</taxon>
        <taxon>Fungi</taxon>
        <taxon>Dikarya</taxon>
        <taxon>Ascomycota</taxon>
        <taxon>Pezizomycotina</taxon>
        <taxon>Dothideomycetes</taxon>
        <taxon>Pleosporomycetidae</taxon>
        <taxon>Pleosporales</taxon>
        <taxon>Pleosporineae</taxon>
        <taxon>Didymellaceae</taxon>
        <taxon>Epicoccum</taxon>
    </lineage>
</organism>
<reference evidence="1 2" key="1">
    <citation type="journal article" date="2017" name="Genome Announc.">
        <title>Genome sequence of the saprophytic ascomycete Epicoccum nigrum ICMP 19927 strain isolated from New Zealand.</title>
        <authorList>
            <person name="Fokin M."/>
            <person name="Fleetwood D."/>
            <person name="Weir B.S."/>
            <person name="Villas-Boas S.G."/>
        </authorList>
    </citation>
    <scope>NUCLEOTIDE SEQUENCE [LARGE SCALE GENOMIC DNA]</scope>
    <source>
        <strain evidence="1 2">ICMP 19927</strain>
    </source>
</reference>
<keyword evidence="2" id="KW-1185">Reference proteome</keyword>
<dbReference type="OMA" id="PHPYLEP"/>
<dbReference type="Proteomes" id="UP000193240">
    <property type="component" value="Unassembled WGS sequence"/>
</dbReference>
<dbReference type="PANTHER" id="PTHR34853:SF1">
    <property type="entry name" value="LIPASE 5"/>
    <property type="match status" value="1"/>
</dbReference>
<dbReference type="InParanoid" id="A0A1Y2MDX0"/>
<dbReference type="STRING" id="105696.A0A1Y2MDX0"/>
<sequence length="483" mass="51776">MEALLAKQTPRLLVIQSPANMRLQLIINAILAPVATSTQVANFNVSSSVAAEYGCNGACYEAFRAGIAEDFAEFGALYNESFYATAKNFSCSAPGDLLKYQPIDPQTIAGSVPKGITVYRIQYTSVDLFNNTVPVTGFIAFPYANRTNGHLYRTVAWAHGTSGVFRGCAPSAMPDLYEYDSWSYLIERGYAVIATDYAGLGNNYTSHPYSALAAHANDVFYSVAAARKLFGSYLTAEWMSIGHSEGGGSVWALAESALLGNASSMAGKYLGTVAQAPAVFQGQQALAAVQSTENSTSEADSPADTVGELGWAVIGFQNLFPNETLSWLDPTYQKRLALAKKAQACYDSMEAIATGLDLDQIIDLSDATVAMQALRVIGTIDELTAVGNSKSGQPVLVVQGLADVSVLPEVVESAYNVTCETGSVVHLQLYPGLDHDPLIPAAAPSFLQWMDDRFDGVTAEEKCSKKTVYPFNSKYLYAPLDED</sequence>
<dbReference type="SUPFAM" id="SSF53474">
    <property type="entry name" value="alpha/beta-Hydrolases"/>
    <property type="match status" value="1"/>
</dbReference>
<protein>
    <recommendedName>
        <fullName evidence="3">Serine aminopeptidase S33 domain-containing protein</fullName>
    </recommendedName>
</protein>
<accession>A0A1Y2MDX0</accession>
<dbReference type="InterPro" id="IPR005152">
    <property type="entry name" value="Lipase_secreted"/>
</dbReference>
<evidence type="ECO:0000313" key="2">
    <source>
        <dbReference type="Proteomes" id="UP000193240"/>
    </source>
</evidence>